<organism evidence="1 2">
    <name type="scientific">Afipia carboxydohydrogena</name>
    <name type="common">Pseudomonas carboxydohydrogena</name>
    <dbReference type="NCBI Taxonomy" id="290"/>
    <lineage>
        <taxon>Bacteria</taxon>
        <taxon>Pseudomonadati</taxon>
        <taxon>Pseudomonadota</taxon>
        <taxon>Alphaproteobacteria</taxon>
        <taxon>Hyphomicrobiales</taxon>
        <taxon>Nitrobacteraceae</taxon>
        <taxon>Afipia</taxon>
    </lineage>
</organism>
<dbReference type="EMBL" id="CP113162">
    <property type="protein sequence ID" value="WEF52531.1"/>
    <property type="molecule type" value="Genomic_DNA"/>
</dbReference>
<evidence type="ECO:0000313" key="1">
    <source>
        <dbReference type="EMBL" id="WEF52531.1"/>
    </source>
</evidence>
<evidence type="ECO:0000313" key="2">
    <source>
        <dbReference type="Proteomes" id="UP001213907"/>
    </source>
</evidence>
<reference evidence="1 2" key="1">
    <citation type="submission" date="2022-11" db="EMBL/GenBank/DDBJ databases">
        <authorList>
            <person name="Siebert D."/>
            <person name="Busche T."/>
            <person name="Saydam E."/>
            <person name="Kalinowski J."/>
            <person name="Ruckert C."/>
            <person name="Blombach B."/>
        </authorList>
    </citation>
    <scope>NUCLEOTIDE SEQUENCE [LARGE SCALE GENOMIC DNA]</scope>
    <source>
        <strain evidence="1 2">DSM 1083</strain>
    </source>
</reference>
<name>A0ABY8BT70_AFICR</name>
<gene>
    <name evidence="1" type="ORF">AFIC_001022</name>
</gene>
<accession>A0ABY8BT70</accession>
<keyword evidence="2" id="KW-1185">Reference proteome</keyword>
<protein>
    <submittedName>
        <fullName evidence="1">Uncharacterized protein</fullName>
    </submittedName>
</protein>
<sequence length="92" mass="10460">MSQNEERIAYADNPVMAIAFAGFLRWVASEPGALDAFEHATGIRPFWAERRTPLEQMIDKATDRERQQIDAFVDWAVANIWGDNPWGKEAHG</sequence>
<proteinExistence type="predicted"/>
<dbReference type="Proteomes" id="UP001213907">
    <property type="component" value="Chromosome"/>
</dbReference>
<dbReference type="RefSeq" id="WP_275248072.1">
    <property type="nucleotide sequence ID" value="NZ_BAABDX010000001.1"/>
</dbReference>